<keyword evidence="3" id="KW-1185">Reference proteome</keyword>
<name>A0ABN9PRI3_9DINO</name>
<feature type="compositionally biased region" description="Pro residues" evidence="1">
    <location>
        <begin position="10"/>
        <end position="26"/>
    </location>
</feature>
<evidence type="ECO:0000256" key="1">
    <source>
        <dbReference type="SAM" id="MobiDB-lite"/>
    </source>
</evidence>
<sequence length="695" mass="74292">MHGRTGAPARVPPPRMPPPAPLPEAPDSPREDAEDSDPPDEPELDPAGPVRRFRLRCEGRWRVRDAPTLGSRVLGTMADGTVVVGSAVAGPGEGPAPPEAGDAAAFDALWVRALRFETREPAGVCGLGRDAACGREMYCLRRNALGMGLYEVGAEPLDGPLVMLPERLSVLLHADAREAREGRAGDVSLTWRLLEAAEHVGRLFDWTSGGPGGSAEQGGGGSGGRGPEEAFEARQRELLRRAAEALRRCTDRVLAAAGSGARPGADLTAGLPAEVRGRFARLRASLLAAERAAPVVTSHPARRRDRARPPSEEPRPEEGAPGEAEAASGCAAELRGFCRRCARIERSGGWPELLAEVRLEAIAFSQRSQGRGVAIQSRARDRAGAFGKYGSAGIVIELSDGGDLDLMELEGMGRPWRGPAEPAAAHSLKHLGRARAATDRGGDLTTTTPGLHATGTPPADPPAGPEAGLRPRLALVGRRQARLQSCGVLLASTAPSALYLQFLMWAWVLAPSEPQRPLRQNKLFEDFAKEAEAMDEATVRNEANAAVDFIGAKLEAKRPKAPEASAPEREQQEFTKLSQEFDLKLGQHAELQKKVAAAASKAALLEAAREPLMAKLDKAKGSTVTDHSIFYNHARKFEDSYFEDMDALGVLRPDVTTRGNVSACPVLRDCVPRQLQKGAAIAKEERKHLRLELLG</sequence>
<feature type="region of interest" description="Disordered" evidence="1">
    <location>
        <begin position="293"/>
        <end position="327"/>
    </location>
</feature>
<organism evidence="2 3">
    <name type="scientific">Prorocentrum cordatum</name>
    <dbReference type="NCBI Taxonomy" id="2364126"/>
    <lineage>
        <taxon>Eukaryota</taxon>
        <taxon>Sar</taxon>
        <taxon>Alveolata</taxon>
        <taxon>Dinophyceae</taxon>
        <taxon>Prorocentrales</taxon>
        <taxon>Prorocentraceae</taxon>
        <taxon>Prorocentrum</taxon>
    </lineage>
</organism>
<reference evidence="2" key="1">
    <citation type="submission" date="2023-10" db="EMBL/GenBank/DDBJ databases">
        <authorList>
            <person name="Chen Y."/>
            <person name="Shah S."/>
            <person name="Dougan E. K."/>
            <person name="Thang M."/>
            <person name="Chan C."/>
        </authorList>
    </citation>
    <scope>NUCLEOTIDE SEQUENCE [LARGE SCALE GENOMIC DNA]</scope>
</reference>
<accession>A0ABN9PRI3</accession>
<feature type="compositionally biased region" description="Acidic residues" evidence="1">
    <location>
        <begin position="32"/>
        <end position="44"/>
    </location>
</feature>
<evidence type="ECO:0000313" key="2">
    <source>
        <dbReference type="EMBL" id="CAK0793035.1"/>
    </source>
</evidence>
<feature type="compositionally biased region" description="Low complexity" evidence="1">
    <location>
        <begin position="444"/>
        <end position="457"/>
    </location>
</feature>
<dbReference type="EMBL" id="CAUYUJ010000891">
    <property type="protein sequence ID" value="CAK0793035.1"/>
    <property type="molecule type" value="Genomic_DNA"/>
</dbReference>
<proteinExistence type="predicted"/>
<feature type="region of interest" description="Disordered" evidence="1">
    <location>
        <begin position="1"/>
        <end position="51"/>
    </location>
</feature>
<feature type="region of interest" description="Disordered" evidence="1">
    <location>
        <begin position="420"/>
        <end position="467"/>
    </location>
</feature>
<protein>
    <submittedName>
        <fullName evidence="2">Uncharacterized protein</fullName>
    </submittedName>
</protein>
<feature type="compositionally biased region" description="Gly residues" evidence="1">
    <location>
        <begin position="209"/>
        <end position="225"/>
    </location>
</feature>
<comment type="caution">
    <text evidence="2">The sequence shown here is derived from an EMBL/GenBank/DDBJ whole genome shotgun (WGS) entry which is preliminary data.</text>
</comment>
<feature type="compositionally biased region" description="Basic and acidic residues" evidence="1">
    <location>
        <begin position="307"/>
        <end position="318"/>
    </location>
</feature>
<dbReference type="Proteomes" id="UP001189429">
    <property type="component" value="Unassembled WGS sequence"/>
</dbReference>
<gene>
    <name evidence="2" type="ORF">PCOR1329_LOCUS3449</name>
</gene>
<evidence type="ECO:0000313" key="3">
    <source>
        <dbReference type="Proteomes" id="UP001189429"/>
    </source>
</evidence>
<feature type="region of interest" description="Disordered" evidence="1">
    <location>
        <begin position="204"/>
        <end position="231"/>
    </location>
</feature>